<feature type="transmembrane region" description="Helical" evidence="2">
    <location>
        <begin position="269"/>
        <end position="291"/>
    </location>
</feature>
<dbReference type="Proteomes" id="UP000503462">
    <property type="component" value="Chromosome 4"/>
</dbReference>
<dbReference type="GO" id="GO:0000324">
    <property type="term" value="C:fungal-type vacuole"/>
    <property type="evidence" value="ECO:0007669"/>
    <property type="project" value="TreeGrafter"/>
</dbReference>
<dbReference type="GO" id="GO:0071944">
    <property type="term" value="C:cell periphery"/>
    <property type="evidence" value="ECO:0007669"/>
    <property type="project" value="TreeGrafter"/>
</dbReference>
<evidence type="ECO:0000313" key="4">
    <source>
        <dbReference type="Proteomes" id="UP000503462"/>
    </source>
</evidence>
<dbReference type="PANTHER" id="PTHR36819:SF1">
    <property type="entry name" value="REGULATOR OF PHOSPHOLIPASE D SRF1"/>
    <property type="match status" value="1"/>
</dbReference>
<keyword evidence="2" id="KW-0812">Transmembrane</keyword>
<evidence type="ECO:0000256" key="2">
    <source>
        <dbReference type="SAM" id="Phobius"/>
    </source>
</evidence>
<name>A0A6H0XZZ7_9PEZI</name>
<feature type="region of interest" description="Disordered" evidence="1">
    <location>
        <begin position="1"/>
        <end position="78"/>
    </location>
</feature>
<proteinExistence type="predicted"/>
<feature type="transmembrane region" description="Helical" evidence="2">
    <location>
        <begin position="231"/>
        <end position="249"/>
    </location>
</feature>
<evidence type="ECO:0000313" key="3">
    <source>
        <dbReference type="EMBL" id="QIX00241.1"/>
    </source>
</evidence>
<accession>A0A6H0XZZ7</accession>
<dbReference type="PANTHER" id="PTHR36819">
    <property type="entry name" value="REGULATOR OF PHOSPHOLIPASE D SRF1"/>
    <property type="match status" value="1"/>
</dbReference>
<dbReference type="AlphaFoldDB" id="A0A6H0XZZ7"/>
<keyword evidence="2" id="KW-1133">Transmembrane helix</keyword>
<evidence type="ECO:0000256" key="1">
    <source>
        <dbReference type="SAM" id="MobiDB-lite"/>
    </source>
</evidence>
<keyword evidence="2" id="KW-0472">Membrane</keyword>
<organism evidence="3 4">
    <name type="scientific">Peltaster fructicola</name>
    <dbReference type="NCBI Taxonomy" id="286661"/>
    <lineage>
        <taxon>Eukaryota</taxon>
        <taxon>Fungi</taxon>
        <taxon>Dikarya</taxon>
        <taxon>Ascomycota</taxon>
        <taxon>Pezizomycotina</taxon>
        <taxon>Dothideomycetes</taxon>
        <taxon>Dothideomycetes incertae sedis</taxon>
        <taxon>Peltaster</taxon>
    </lineage>
</organism>
<feature type="transmembrane region" description="Helical" evidence="2">
    <location>
        <begin position="187"/>
        <end position="211"/>
    </location>
</feature>
<protein>
    <submittedName>
        <fullName evidence="3">Uncharacterized protein</fullName>
    </submittedName>
</protein>
<dbReference type="OrthoDB" id="2589563at2759"/>
<keyword evidence="4" id="KW-1185">Reference proteome</keyword>
<dbReference type="InterPro" id="IPR037737">
    <property type="entry name" value="Srf1"/>
</dbReference>
<sequence length="356" mass="39825">MPEMAQRASLASTASPLVSPTDRRTSSLPSEDSDPHVPDSIPPWVHLTPDAAPPVPEPVIPNTRHWRPPPAHNHKPGRKWDHLRSAEAVLITSPIAELQQEWKPFMESGPTTKFETDHEGARLMDATWYEQNMPISRRGWEESDEANVDKSEDEGGFWLLWFLSPKRRDRAMHVFWRLILKNAFVPLIFRIVVLSFTAAALGIAATIYRAINSVNSDADPNNNCSTRASTDMALIVGSIAVPYIGYVTWDEYTAKPLGLRSAFAKTSLLLVDLYFIIFAASNLSLAFDALFDRRWACYDEPYGAQDLDVSVSGICPQNGGICYKQKTLAAVLFLALIAWLITFSISVMRVVEKLRV</sequence>
<feature type="compositionally biased region" description="Basic residues" evidence="1">
    <location>
        <begin position="64"/>
        <end position="77"/>
    </location>
</feature>
<feature type="transmembrane region" description="Helical" evidence="2">
    <location>
        <begin position="328"/>
        <end position="351"/>
    </location>
</feature>
<feature type="compositionally biased region" description="Polar residues" evidence="1">
    <location>
        <begin position="9"/>
        <end position="18"/>
    </location>
</feature>
<dbReference type="EMBL" id="CP051142">
    <property type="protein sequence ID" value="QIX00241.1"/>
    <property type="molecule type" value="Genomic_DNA"/>
</dbReference>
<reference evidence="3 4" key="1">
    <citation type="journal article" date="2016" name="Sci. Rep.">
        <title>Peltaster fructicola genome reveals evolution from an invasive phytopathogen to an ectophytic parasite.</title>
        <authorList>
            <person name="Xu C."/>
            <person name="Chen H."/>
            <person name="Gleason M.L."/>
            <person name="Xu J.R."/>
            <person name="Liu H."/>
            <person name="Zhang R."/>
            <person name="Sun G."/>
        </authorList>
    </citation>
    <scope>NUCLEOTIDE SEQUENCE [LARGE SCALE GENOMIC DNA]</scope>
    <source>
        <strain evidence="3 4">LNHT1506</strain>
    </source>
</reference>
<gene>
    <name evidence="3" type="ORF">AMS68_005758</name>
</gene>